<feature type="transmembrane region" description="Helical" evidence="12">
    <location>
        <begin position="6"/>
        <end position="27"/>
    </location>
</feature>
<evidence type="ECO:0000256" key="1">
    <source>
        <dbReference type="ARBA" id="ARBA00002442"/>
    </source>
</evidence>
<dbReference type="Proteomes" id="UP001596317">
    <property type="component" value="Unassembled WGS sequence"/>
</dbReference>
<gene>
    <name evidence="13" type="primary">ccmD</name>
    <name evidence="13" type="ORF">ACFP90_00635</name>
</gene>
<keyword evidence="8 12" id="KW-0812">Transmembrane</keyword>
<evidence type="ECO:0000256" key="8">
    <source>
        <dbReference type="ARBA" id="ARBA00022692"/>
    </source>
</evidence>
<keyword evidence="14" id="KW-1185">Reference proteome</keyword>
<keyword evidence="9" id="KW-0201">Cytochrome c-type biogenesis</keyword>
<evidence type="ECO:0000256" key="6">
    <source>
        <dbReference type="ARBA" id="ARBA00022475"/>
    </source>
</evidence>
<keyword evidence="10 12" id="KW-1133">Transmembrane helix</keyword>
<comment type="similarity">
    <text evidence="3">Belongs to the CcmD/CycX/HelD family.</text>
</comment>
<keyword evidence="11 12" id="KW-0472">Membrane</keyword>
<evidence type="ECO:0000256" key="12">
    <source>
        <dbReference type="SAM" id="Phobius"/>
    </source>
</evidence>
<accession>A0ABW1ZF78</accession>
<evidence type="ECO:0000256" key="9">
    <source>
        <dbReference type="ARBA" id="ARBA00022748"/>
    </source>
</evidence>
<evidence type="ECO:0000256" key="5">
    <source>
        <dbReference type="ARBA" id="ARBA00022448"/>
    </source>
</evidence>
<name>A0ABW1ZF78_9DEIO</name>
<comment type="subcellular location">
    <subcellularLocation>
        <location evidence="2">Cell inner membrane</location>
        <topology evidence="2">Single-pass membrane protein</topology>
    </subcellularLocation>
</comment>
<keyword evidence="5" id="KW-0813">Transport</keyword>
<evidence type="ECO:0000256" key="10">
    <source>
        <dbReference type="ARBA" id="ARBA00022989"/>
    </source>
</evidence>
<reference evidence="14" key="1">
    <citation type="journal article" date="2019" name="Int. J. Syst. Evol. Microbiol.">
        <title>The Global Catalogue of Microorganisms (GCM) 10K type strain sequencing project: providing services to taxonomists for standard genome sequencing and annotation.</title>
        <authorList>
            <consortium name="The Broad Institute Genomics Platform"/>
            <consortium name="The Broad Institute Genome Sequencing Center for Infectious Disease"/>
            <person name="Wu L."/>
            <person name="Ma J."/>
        </authorList>
    </citation>
    <scope>NUCLEOTIDE SEQUENCE [LARGE SCALE GENOMIC DNA]</scope>
    <source>
        <strain evidence="14">CCUG 63830</strain>
    </source>
</reference>
<evidence type="ECO:0000256" key="11">
    <source>
        <dbReference type="ARBA" id="ARBA00023136"/>
    </source>
</evidence>
<dbReference type="EMBL" id="JBHSWB010000001">
    <property type="protein sequence ID" value="MFC6659027.1"/>
    <property type="molecule type" value="Genomic_DNA"/>
</dbReference>
<evidence type="ECO:0000313" key="14">
    <source>
        <dbReference type="Proteomes" id="UP001596317"/>
    </source>
</evidence>
<sequence length="43" mass="4882">MDKYAWYVIVTYAASFGVLAGYLLWIWRRLKATGSQDAGDAPR</sequence>
<comment type="function">
    <text evidence="1">Required for the export of heme to the periplasm for the biogenesis of c-type cytochromes.</text>
</comment>
<evidence type="ECO:0000256" key="4">
    <source>
        <dbReference type="ARBA" id="ARBA00016461"/>
    </source>
</evidence>
<dbReference type="InterPro" id="IPR007078">
    <property type="entry name" value="Haem_export_protD_CcmD"/>
</dbReference>
<evidence type="ECO:0000313" key="13">
    <source>
        <dbReference type="EMBL" id="MFC6659027.1"/>
    </source>
</evidence>
<evidence type="ECO:0000256" key="7">
    <source>
        <dbReference type="ARBA" id="ARBA00022519"/>
    </source>
</evidence>
<evidence type="ECO:0000256" key="2">
    <source>
        <dbReference type="ARBA" id="ARBA00004377"/>
    </source>
</evidence>
<protein>
    <recommendedName>
        <fullName evidence="4">Heme exporter protein D</fullName>
    </recommendedName>
</protein>
<proteinExistence type="inferred from homology"/>
<evidence type="ECO:0000256" key="3">
    <source>
        <dbReference type="ARBA" id="ARBA00008741"/>
    </source>
</evidence>
<dbReference type="NCBIfam" id="TIGR03141">
    <property type="entry name" value="cytochro_ccmD"/>
    <property type="match status" value="1"/>
</dbReference>
<comment type="caution">
    <text evidence="13">The sequence shown here is derived from an EMBL/GenBank/DDBJ whole genome shotgun (WGS) entry which is preliminary data.</text>
</comment>
<keyword evidence="6" id="KW-1003">Cell membrane</keyword>
<keyword evidence="7" id="KW-0997">Cell inner membrane</keyword>
<organism evidence="13 14">
    <name type="scientific">Deinococcus multiflagellatus</name>
    <dbReference type="NCBI Taxonomy" id="1656887"/>
    <lineage>
        <taxon>Bacteria</taxon>
        <taxon>Thermotogati</taxon>
        <taxon>Deinococcota</taxon>
        <taxon>Deinococci</taxon>
        <taxon>Deinococcales</taxon>
        <taxon>Deinococcaceae</taxon>
        <taxon>Deinococcus</taxon>
    </lineage>
</organism>
<dbReference type="RefSeq" id="WP_224605592.1">
    <property type="nucleotide sequence ID" value="NZ_JAIQXV010000003.1"/>
</dbReference>